<dbReference type="GO" id="GO:0033550">
    <property type="term" value="F:MAP kinase tyrosine phosphatase activity"/>
    <property type="evidence" value="ECO:0007669"/>
    <property type="project" value="TreeGrafter"/>
</dbReference>
<feature type="region of interest" description="Disordered" evidence="5">
    <location>
        <begin position="84"/>
        <end position="171"/>
    </location>
</feature>
<evidence type="ECO:0000313" key="9">
    <source>
        <dbReference type="Proteomes" id="UP000027195"/>
    </source>
</evidence>
<dbReference type="Gene3D" id="3.90.190.10">
    <property type="entry name" value="Protein tyrosine phosphatase superfamily"/>
    <property type="match status" value="1"/>
</dbReference>
<dbReference type="GO" id="GO:0005737">
    <property type="term" value="C:cytoplasm"/>
    <property type="evidence" value="ECO:0007669"/>
    <property type="project" value="TreeGrafter"/>
</dbReference>
<evidence type="ECO:0000259" key="7">
    <source>
        <dbReference type="PROSITE" id="PS50056"/>
    </source>
</evidence>
<dbReference type="EMBL" id="KL198119">
    <property type="protein sequence ID" value="KDQ06925.1"/>
    <property type="molecule type" value="Genomic_DNA"/>
</dbReference>
<dbReference type="HOGENOM" id="CLU_713686_0_0_1"/>
<feature type="domain" description="Tyrosine-protein phosphatase" evidence="6">
    <location>
        <begin position="215"/>
        <end position="387"/>
    </location>
</feature>
<dbReference type="Proteomes" id="UP000027195">
    <property type="component" value="Unassembled WGS sequence"/>
</dbReference>
<dbReference type="GO" id="GO:0008330">
    <property type="term" value="F:protein tyrosine/threonine phosphatase activity"/>
    <property type="evidence" value="ECO:0007669"/>
    <property type="project" value="TreeGrafter"/>
</dbReference>
<keyword evidence="9" id="KW-1185">Reference proteome</keyword>
<feature type="compositionally biased region" description="Low complexity" evidence="5">
    <location>
        <begin position="161"/>
        <end position="171"/>
    </location>
</feature>
<sequence>MIASAASQKRRPVALRVLVDSSLAPSGATIVVDSPASDPDSDSVHHLLSAEALFLPLPMPADKPRARALGLRISVADNRPAAAVLESPSSSPSTILSADTFPSPSPSSAELAPAAPTPAASRRNRKGLSLSVHPQPSSGSLRSLASSSASTTHSRPPPSSLPASPASTHAAAPSIPLIAPVPHPPRRASVTSLPPSRVVHRAVEDAAPGTPYADGPVEILPGIWLGTEENARDWDALKDRGIGYVLNVAKEVLPPFFPSATQPVIFGIPMHLPADEPSGQPELCYLHLPWSHGQSDLVQLGFPAAMDFVDRAREAGSGVLIHCQCGVSRSATLVIAIVMRAARLPNAGADMKDVRDGGMHAAYAFTKQRSRWISPNMSYIDLPAPRI</sequence>
<dbReference type="InterPro" id="IPR016130">
    <property type="entry name" value="Tyr_Pase_AS"/>
</dbReference>
<evidence type="ECO:0000256" key="2">
    <source>
        <dbReference type="ARBA" id="ARBA00013064"/>
    </source>
</evidence>
<protein>
    <recommendedName>
        <fullName evidence="2">protein-tyrosine-phosphatase</fullName>
        <ecNumber evidence="2">3.1.3.48</ecNumber>
    </recommendedName>
</protein>
<feature type="domain" description="Tyrosine specific protein phosphatases" evidence="7">
    <location>
        <begin position="300"/>
        <end position="354"/>
    </location>
</feature>
<feature type="compositionally biased region" description="Low complexity" evidence="5">
    <location>
        <begin position="106"/>
        <end position="121"/>
    </location>
</feature>
<keyword evidence="3" id="KW-0378">Hydrolase</keyword>
<evidence type="ECO:0000256" key="3">
    <source>
        <dbReference type="ARBA" id="ARBA00022801"/>
    </source>
</evidence>
<dbReference type="PROSITE" id="PS50056">
    <property type="entry name" value="TYR_PHOSPHATASE_2"/>
    <property type="match status" value="1"/>
</dbReference>
<dbReference type="InterPro" id="IPR000340">
    <property type="entry name" value="Dual-sp_phosphatase_cat-dom"/>
</dbReference>
<gene>
    <name evidence="8" type="ORF">BOTBODRAFT_60332</name>
</gene>
<dbReference type="PROSITE" id="PS00383">
    <property type="entry name" value="TYR_PHOSPHATASE_1"/>
    <property type="match status" value="1"/>
</dbReference>
<comment type="similarity">
    <text evidence="1">Belongs to the protein-tyrosine phosphatase family. Non-receptor class dual specificity subfamily.</text>
</comment>
<dbReference type="PANTHER" id="PTHR10159">
    <property type="entry name" value="DUAL SPECIFICITY PROTEIN PHOSPHATASE"/>
    <property type="match status" value="1"/>
</dbReference>
<dbReference type="STRING" id="930990.A0A067LX77"/>
<name>A0A067LX77_BOTB1</name>
<evidence type="ECO:0000256" key="5">
    <source>
        <dbReference type="SAM" id="MobiDB-lite"/>
    </source>
</evidence>
<reference evidence="9" key="1">
    <citation type="journal article" date="2014" name="Proc. Natl. Acad. Sci. U.S.A.">
        <title>Extensive sampling of basidiomycete genomes demonstrates inadequacy of the white-rot/brown-rot paradigm for wood decay fungi.</title>
        <authorList>
            <person name="Riley R."/>
            <person name="Salamov A.A."/>
            <person name="Brown D.W."/>
            <person name="Nagy L.G."/>
            <person name="Floudas D."/>
            <person name="Held B.W."/>
            <person name="Levasseur A."/>
            <person name="Lombard V."/>
            <person name="Morin E."/>
            <person name="Otillar R."/>
            <person name="Lindquist E.A."/>
            <person name="Sun H."/>
            <person name="LaButti K.M."/>
            <person name="Schmutz J."/>
            <person name="Jabbour D."/>
            <person name="Luo H."/>
            <person name="Baker S.E."/>
            <person name="Pisabarro A.G."/>
            <person name="Walton J.D."/>
            <person name="Blanchette R.A."/>
            <person name="Henrissat B."/>
            <person name="Martin F."/>
            <person name="Cullen D."/>
            <person name="Hibbett D.S."/>
            <person name="Grigoriev I.V."/>
        </authorList>
    </citation>
    <scope>NUCLEOTIDE SEQUENCE [LARGE SCALE GENOMIC DNA]</scope>
    <source>
        <strain evidence="9">FD-172 SS1</strain>
    </source>
</reference>
<evidence type="ECO:0000259" key="6">
    <source>
        <dbReference type="PROSITE" id="PS50054"/>
    </source>
</evidence>
<dbReference type="InterPro" id="IPR000387">
    <property type="entry name" value="Tyr_Pase_dom"/>
</dbReference>
<accession>A0A067LX77</accession>
<dbReference type="InterPro" id="IPR029021">
    <property type="entry name" value="Prot-tyrosine_phosphatase-like"/>
</dbReference>
<dbReference type="InParanoid" id="A0A067LX77"/>
<dbReference type="OrthoDB" id="2017893at2759"/>
<dbReference type="SMART" id="SM00195">
    <property type="entry name" value="DSPc"/>
    <property type="match status" value="1"/>
</dbReference>
<dbReference type="PANTHER" id="PTHR10159:SF519">
    <property type="entry name" value="DUAL SPECIFICITY PROTEIN PHOSPHATASE MPK3"/>
    <property type="match status" value="1"/>
</dbReference>
<dbReference type="Pfam" id="PF00782">
    <property type="entry name" value="DSPc"/>
    <property type="match status" value="1"/>
</dbReference>
<dbReference type="InterPro" id="IPR020422">
    <property type="entry name" value="TYR_PHOSPHATASE_DUAL_dom"/>
</dbReference>
<dbReference type="SUPFAM" id="SSF52799">
    <property type="entry name" value="(Phosphotyrosine protein) phosphatases II"/>
    <property type="match status" value="1"/>
</dbReference>
<organism evidence="8 9">
    <name type="scientific">Botryobasidium botryosum (strain FD-172 SS1)</name>
    <dbReference type="NCBI Taxonomy" id="930990"/>
    <lineage>
        <taxon>Eukaryota</taxon>
        <taxon>Fungi</taxon>
        <taxon>Dikarya</taxon>
        <taxon>Basidiomycota</taxon>
        <taxon>Agaricomycotina</taxon>
        <taxon>Agaricomycetes</taxon>
        <taxon>Cantharellales</taxon>
        <taxon>Botryobasidiaceae</taxon>
        <taxon>Botryobasidium</taxon>
    </lineage>
</organism>
<proteinExistence type="inferred from homology"/>
<dbReference type="PROSITE" id="PS50054">
    <property type="entry name" value="TYR_PHOSPHATASE_DUAL"/>
    <property type="match status" value="1"/>
</dbReference>
<keyword evidence="4" id="KW-0904">Protein phosphatase</keyword>
<evidence type="ECO:0000256" key="1">
    <source>
        <dbReference type="ARBA" id="ARBA00008601"/>
    </source>
</evidence>
<dbReference type="AlphaFoldDB" id="A0A067LX77"/>
<dbReference type="GO" id="GO:0043409">
    <property type="term" value="P:negative regulation of MAPK cascade"/>
    <property type="evidence" value="ECO:0007669"/>
    <property type="project" value="TreeGrafter"/>
</dbReference>
<feature type="compositionally biased region" description="Low complexity" evidence="5">
    <location>
        <begin position="136"/>
        <end position="154"/>
    </location>
</feature>
<dbReference type="EC" id="3.1.3.48" evidence="2"/>
<dbReference type="GO" id="GO:0017017">
    <property type="term" value="F:MAP kinase tyrosine/serine/threonine phosphatase activity"/>
    <property type="evidence" value="ECO:0007669"/>
    <property type="project" value="TreeGrafter"/>
</dbReference>
<evidence type="ECO:0000313" key="8">
    <source>
        <dbReference type="EMBL" id="KDQ06925.1"/>
    </source>
</evidence>
<evidence type="ECO:0000256" key="4">
    <source>
        <dbReference type="ARBA" id="ARBA00022912"/>
    </source>
</evidence>